<dbReference type="EMBL" id="LROU01000094">
    <property type="protein sequence ID" value="KYF35437.1"/>
    <property type="molecule type" value="Genomic_DNA"/>
</dbReference>
<dbReference type="PATRIC" id="fig|28037.235.peg.1183"/>
<evidence type="ECO:0000313" key="3">
    <source>
        <dbReference type="Proteomes" id="UP000075442"/>
    </source>
</evidence>
<dbReference type="GO" id="GO:0004565">
    <property type="term" value="F:beta-galactosidase activity"/>
    <property type="evidence" value="ECO:0007669"/>
    <property type="project" value="UniProtKB-EC"/>
</dbReference>
<name>A0A150NPN8_STRMT</name>
<feature type="compositionally biased region" description="Basic and acidic residues" evidence="1">
    <location>
        <begin position="93"/>
        <end position="113"/>
    </location>
</feature>
<proteinExistence type="predicted"/>
<feature type="compositionally biased region" description="Basic and acidic residues" evidence="1">
    <location>
        <begin position="48"/>
        <end position="75"/>
    </location>
</feature>
<comment type="caution">
    <text evidence="2">The sequence shown here is derived from an EMBL/GenBank/DDBJ whole genome shotgun (WGS) entry which is preliminary data.</text>
</comment>
<organism evidence="2 3">
    <name type="scientific">Streptococcus mitis</name>
    <dbReference type="NCBI Taxonomy" id="28037"/>
    <lineage>
        <taxon>Bacteria</taxon>
        <taxon>Bacillati</taxon>
        <taxon>Bacillota</taxon>
        <taxon>Bacilli</taxon>
        <taxon>Lactobacillales</taxon>
        <taxon>Streptococcaceae</taxon>
        <taxon>Streptococcus</taxon>
        <taxon>Streptococcus mitis group</taxon>
    </lineage>
</organism>
<dbReference type="Proteomes" id="UP000075442">
    <property type="component" value="Unassembled WGS sequence"/>
</dbReference>
<feature type="region of interest" description="Disordered" evidence="1">
    <location>
        <begin position="16"/>
        <end position="171"/>
    </location>
</feature>
<accession>A0A150NPN8</accession>
<dbReference type="AlphaFoldDB" id="A0A150NPN8"/>
<feature type="compositionally biased region" description="Polar residues" evidence="1">
    <location>
        <begin position="151"/>
        <end position="160"/>
    </location>
</feature>
<feature type="compositionally biased region" description="Basic and acidic residues" evidence="1">
    <location>
        <begin position="126"/>
        <end position="150"/>
    </location>
</feature>
<reference evidence="2 3" key="1">
    <citation type="submission" date="2016-01" db="EMBL/GenBank/DDBJ databases">
        <title>Highly variable Streptococcus oralis 1 are common among viridans streptococci isolated from primates.</title>
        <authorList>
            <person name="Denapaite D."/>
            <person name="Rieger M."/>
            <person name="Koendgen S."/>
            <person name="Brueckner R."/>
            <person name="Ochigava I."/>
            <person name="Kappeler P."/>
            <person name="Maetz-Rensing K."/>
            <person name="Leendertz F."/>
        </authorList>
    </citation>
    <scope>NUCLEOTIDE SEQUENCE [LARGE SCALE GENOMIC DNA]</scope>
    <source>
        <strain evidence="2 3">M3-1</strain>
    </source>
</reference>
<feature type="compositionally biased region" description="Polar residues" evidence="1">
    <location>
        <begin position="18"/>
        <end position="31"/>
    </location>
</feature>
<protein>
    <submittedName>
        <fullName evidence="2">Beta-galactosidase</fullName>
        <ecNumber evidence="2">3.2.1.23</ecNumber>
    </submittedName>
</protein>
<keyword evidence="2" id="KW-0378">Hydrolase</keyword>
<sequence length="186" mass="19869">MIGASIFGISAVQAEEVASSNTQTGETTVHQAQPLDKLPDDVAAAIAKADENGGREFVKPKAESEGGKVTKDTEPTKPANEGSHELASPKVETPNKVEEGTKAEDKQKSEEANPKPVESASTSGTELKEDSKKTSEKDQVKADTEIKPSSEKSQALSGESNKAEVEKENNYYRSENKILIKIGILN</sequence>
<evidence type="ECO:0000313" key="2">
    <source>
        <dbReference type="EMBL" id="KYF35437.1"/>
    </source>
</evidence>
<evidence type="ECO:0000256" key="1">
    <source>
        <dbReference type="SAM" id="MobiDB-lite"/>
    </source>
</evidence>
<keyword evidence="2" id="KW-0326">Glycosidase</keyword>
<feature type="compositionally biased region" description="Basic and acidic residues" evidence="1">
    <location>
        <begin position="161"/>
        <end position="171"/>
    </location>
</feature>
<dbReference type="EC" id="3.2.1.23" evidence="2"/>
<gene>
    <name evidence="2" type="ORF">SMIM3I_00722</name>
</gene>